<name>A0AAV7HT09_COTGL</name>
<reference evidence="1 2" key="1">
    <citation type="journal article" date="2021" name="J. Hered.">
        <title>A chromosome-level genome assembly of the parasitoid wasp, Cotesia glomerata (Hymenoptera: Braconidae).</title>
        <authorList>
            <person name="Pinto B.J."/>
            <person name="Weis J.J."/>
            <person name="Gamble T."/>
            <person name="Ode P.J."/>
            <person name="Paul R."/>
            <person name="Zaspel J.M."/>
        </authorList>
    </citation>
    <scope>NUCLEOTIDE SEQUENCE [LARGE SCALE GENOMIC DNA]</scope>
    <source>
        <strain evidence="1">CgM1</strain>
    </source>
</reference>
<dbReference type="AlphaFoldDB" id="A0AAV7HT09"/>
<dbReference type="EMBL" id="JAHXZJ010002982">
    <property type="protein sequence ID" value="KAH0534501.1"/>
    <property type="molecule type" value="Genomic_DNA"/>
</dbReference>
<gene>
    <name evidence="1" type="ORF">KQX54_004626</name>
</gene>
<comment type="caution">
    <text evidence="1">The sequence shown here is derived from an EMBL/GenBank/DDBJ whole genome shotgun (WGS) entry which is preliminary data.</text>
</comment>
<proteinExistence type="predicted"/>
<accession>A0AAV7HT09</accession>
<keyword evidence="2" id="KW-1185">Reference proteome</keyword>
<sequence>MSNLQISSPRRWNSPGCERAVVTNSIFNSKEGRLKVDDNYQRDSHLTSAGSCEVPHYSGTPISASLSLTRDLASVKVLRSFQQPDDCHELAAADDINFPRIRGSLYRARRRVHTKRSFC</sequence>
<organism evidence="1 2">
    <name type="scientific">Cotesia glomerata</name>
    <name type="common">Lepidopteran parasitic wasp</name>
    <name type="synonym">Apanteles glomeratus</name>
    <dbReference type="NCBI Taxonomy" id="32391"/>
    <lineage>
        <taxon>Eukaryota</taxon>
        <taxon>Metazoa</taxon>
        <taxon>Ecdysozoa</taxon>
        <taxon>Arthropoda</taxon>
        <taxon>Hexapoda</taxon>
        <taxon>Insecta</taxon>
        <taxon>Pterygota</taxon>
        <taxon>Neoptera</taxon>
        <taxon>Endopterygota</taxon>
        <taxon>Hymenoptera</taxon>
        <taxon>Apocrita</taxon>
        <taxon>Ichneumonoidea</taxon>
        <taxon>Braconidae</taxon>
        <taxon>Microgastrinae</taxon>
        <taxon>Cotesia</taxon>
    </lineage>
</organism>
<protein>
    <submittedName>
        <fullName evidence="1">Uncharacterized protein</fullName>
    </submittedName>
</protein>
<dbReference type="Proteomes" id="UP000826195">
    <property type="component" value="Unassembled WGS sequence"/>
</dbReference>
<evidence type="ECO:0000313" key="2">
    <source>
        <dbReference type="Proteomes" id="UP000826195"/>
    </source>
</evidence>
<evidence type="ECO:0000313" key="1">
    <source>
        <dbReference type="EMBL" id="KAH0534501.1"/>
    </source>
</evidence>